<protein>
    <submittedName>
        <fullName evidence="1">Uncharacterized protein</fullName>
    </submittedName>
</protein>
<reference evidence="1" key="1">
    <citation type="submission" date="2017-08" db="EMBL/GenBank/DDBJ databases">
        <title>Ornithodoros erraticus midgut genes differentially expressed after blood feeding.</title>
        <authorList>
            <person name="Oleaga A."/>
        </authorList>
    </citation>
    <scope>NUCLEOTIDE SEQUENCE</scope>
    <source>
        <strain evidence="1">Female</strain>
        <tissue evidence="1">Gut</tissue>
    </source>
</reference>
<proteinExistence type="predicted"/>
<name>A0A293MR02_ORNER</name>
<accession>A0A293MR02</accession>
<organism evidence="1">
    <name type="scientific">Ornithodoros erraticus</name>
    <name type="common">European soft tick</name>
    <name type="synonym">Alectorobius erraticus</name>
    <dbReference type="NCBI Taxonomy" id="265619"/>
    <lineage>
        <taxon>Eukaryota</taxon>
        <taxon>Metazoa</taxon>
        <taxon>Ecdysozoa</taxon>
        <taxon>Arthropoda</taxon>
        <taxon>Chelicerata</taxon>
        <taxon>Arachnida</taxon>
        <taxon>Acari</taxon>
        <taxon>Parasitiformes</taxon>
        <taxon>Ixodida</taxon>
        <taxon>Ixodoidea</taxon>
        <taxon>Argasidae</taxon>
        <taxon>Ornithodorinae</taxon>
        <taxon>Ornithodoros</taxon>
    </lineage>
</organism>
<evidence type="ECO:0000313" key="1">
    <source>
        <dbReference type="EMBL" id="MAA41575.1"/>
    </source>
</evidence>
<sequence>MQLHVAPPGRVVPSRCRVDSTGIRSSEPLRQFPQSFTQQYLPQQPSQSPVPLLSQKATGYSKDKLRKTAFRCRLSVTKQSWESGLTSDFFSG</sequence>
<dbReference type="AlphaFoldDB" id="A0A293MR02"/>
<dbReference type="EMBL" id="GFWV01016847">
    <property type="protein sequence ID" value="MAA41575.1"/>
    <property type="molecule type" value="Transcribed_RNA"/>
</dbReference>